<dbReference type="AlphaFoldDB" id="M2XHA5"/>
<gene>
    <name evidence="7" type="ORF">Gasu_31040</name>
</gene>
<dbReference type="PANTHER" id="PTHR11164:SF0">
    <property type="entry name" value="GLUTAMATE--CYSTEINE LIGASE CATALYTIC SUBUNIT"/>
    <property type="match status" value="1"/>
</dbReference>
<keyword evidence="5 6" id="KW-0067">ATP-binding</keyword>
<comment type="catalytic activity">
    <reaction evidence="6">
        <text>L-cysteine + L-glutamate + ATP = gamma-L-glutamyl-L-cysteine + ADP + phosphate + H(+)</text>
        <dbReference type="Rhea" id="RHEA:13285"/>
        <dbReference type="ChEBI" id="CHEBI:15378"/>
        <dbReference type="ChEBI" id="CHEBI:29985"/>
        <dbReference type="ChEBI" id="CHEBI:30616"/>
        <dbReference type="ChEBI" id="CHEBI:35235"/>
        <dbReference type="ChEBI" id="CHEBI:43474"/>
        <dbReference type="ChEBI" id="CHEBI:58173"/>
        <dbReference type="ChEBI" id="CHEBI:456216"/>
        <dbReference type="EC" id="6.3.2.2"/>
    </reaction>
</comment>
<name>M2XHA5_GALSU</name>
<dbReference type="Gramene" id="EME29462">
    <property type="protein sequence ID" value="EME29462"/>
    <property type="gene ID" value="Gasu_31040"/>
</dbReference>
<dbReference type="OrthoDB" id="7939818at2759"/>
<sequence>MKNLIAHGWKKESIRKIQKHVVGLFVRDPLDSAASWTTKFRSMKVQIADAFAIFTDLASRVMIPFDLKLYMPISLVERNWKIGKLRNSVGQETLYFGKHIFADKSHVPNSFKDASGRTQKPKFSSSVREYCISSCCFGSEWELMNIDQIIVGKSVNASHKDQDFSFPGNFVFNHKPYLHDSVIQDEICCNLLKFIHDTTTGKRIEPELLGEMLSKKSKM</sequence>
<evidence type="ECO:0000256" key="3">
    <source>
        <dbReference type="ARBA" id="ARBA00022684"/>
    </source>
</evidence>
<proteinExistence type="inferred from homology"/>
<evidence type="ECO:0000256" key="4">
    <source>
        <dbReference type="ARBA" id="ARBA00022741"/>
    </source>
</evidence>
<dbReference type="GO" id="GO:0004357">
    <property type="term" value="F:glutamate-cysteine ligase activity"/>
    <property type="evidence" value="ECO:0007669"/>
    <property type="project" value="UniProtKB-UniRule"/>
</dbReference>
<dbReference type="KEGG" id="gsl:Gasu_31040"/>
<evidence type="ECO:0000256" key="2">
    <source>
        <dbReference type="ARBA" id="ARBA00022598"/>
    </source>
</evidence>
<evidence type="ECO:0000256" key="1">
    <source>
        <dbReference type="ARBA" id="ARBA00012220"/>
    </source>
</evidence>
<dbReference type="GO" id="GO:0005524">
    <property type="term" value="F:ATP binding"/>
    <property type="evidence" value="ECO:0007669"/>
    <property type="project" value="UniProtKB-UniRule"/>
</dbReference>
<keyword evidence="3 6" id="KW-0317">Glutathione biosynthesis</keyword>
<protein>
    <recommendedName>
        <fullName evidence="1 6">Glutamate--cysteine ligase</fullName>
        <ecNumber evidence="1 6">6.3.2.2</ecNumber>
    </recommendedName>
    <alternativeName>
        <fullName evidence="6">Gamma-ECS</fullName>
    </alternativeName>
    <alternativeName>
        <fullName evidence="6">Gamma-glutamylcysteine synthetase</fullName>
    </alternativeName>
</protein>
<reference evidence="8" key="1">
    <citation type="journal article" date="2013" name="Science">
        <title>Gene transfer from bacteria and archaea facilitated evolution of an extremophilic eukaryote.</title>
        <authorList>
            <person name="Schonknecht G."/>
            <person name="Chen W.H."/>
            <person name="Ternes C.M."/>
            <person name="Barbier G.G."/>
            <person name="Shrestha R.P."/>
            <person name="Stanke M."/>
            <person name="Brautigam A."/>
            <person name="Baker B.J."/>
            <person name="Banfield J.F."/>
            <person name="Garavito R.M."/>
            <person name="Carr K."/>
            <person name="Wilkerson C."/>
            <person name="Rensing S.A."/>
            <person name="Gagneul D."/>
            <person name="Dickenson N.E."/>
            <person name="Oesterhelt C."/>
            <person name="Lercher M.J."/>
            <person name="Weber A.P."/>
        </authorList>
    </citation>
    <scope>NUCLEOTIDE SEQUENCE [LARGE SCALE GENOMIC DNA]</scope>
    <source>
        <strain evidence="8">074W</strain>
    </source>
</reference>
<keyword evidence="8" id="KW-1185">Reference proteome</keyword>
<accession>M2XHA5</accession>
<evidence type="ECO:0000256" key="6">
    <source>
        <dbReference type="RuleBase" id="RU367135"/>
    </source>
</evidence>
<dbReference type="Pfam" id="PF03074">
    <property type="entry name" value="GCS"/>
    <property type="match status" value="1"/>
</dbReference>
<comment type="similarity">
    <text evidence="6">Belongs to the glutamate--cysteine ligase type 3 family.</text>
</comment>
<dbReference type="PANTHER" id="PTHR11164">
    <property type="entry name" value="GLUTAMATE CYSTEINE LIGASE"/>
    <property type="match status" value="1"/>
</dbReference>
<keyword evidence="2 6" id="KW-0436">Ligase</keyword>
<dbReference type="InterPro" id="IPR004308">
    <property type="entry name" value="GCS"/>
</dbReference>
<dbReference type="Gene3D" id="3.30.590.50">
    <property type="match status" value="1"/>
</dbReference>
<evidence type="ECO:0000313" key="8">
    <source>
        <dbReference type="Proteomes" id="UP000030680"/>
    </source>
</evidence>
<dbReference type="GO" id="GO:0006750">
    <property type="term" value="P:glutathione biosynthetic process"/>
    <property type="evidence" value="ECO:0007669"/>
    <property type="project" value="UniProtKB-UniRule"/>
</dbReference>
<dbReference type="Gene3D" id="1.10.8.960">
    <property type="match status" value="1"/>
</dbReference>
<dbReference type="GeneID" id="17088254"/>
<comment type="pathway">
    <text evidence="6">Sulfur metabolism; glutathione biosynthesis; glutathione from L-cysteine and L-glutamate: step 1/2.</text>
</comment>
<dbReference type="EMBL" id="KB454508">
    <property type="protein sequence ID" value="EME29462.1"/>
    <property type="molecule type" value="Genomic_DNA"/>
</dbReference>
<dbReference type="RefSeq" id="XP_005705982.1">
    <property type="nucleotide sequence ID" value="XM_005705925.1"/>
</dbReference>
<keyword evidence="4 6" id="KW-0547">Nucleotide-binding</keyword>
<dbReference type="STRING" id="130081.M2XHA5"/>
<evidence type="ECO:0000313" key="7">
    <source>
        <dbReference type="EMBL" id="EME29462.1"/>
    </source>
</evidence>
<dbReference type="EC" id="6.3.2.2" evidence="1 6"/>
<dbReference type="Proteomes" id="UP000030680">
    <property type="component" value="Unassembled WGS sequence"/>
</dbReference>
<dbReference type="UniPathway" id="UPA00142">
    <property type="reaction ID" value="UER00209"/>
</dbReference>
<dbReference type="eggNOG" id="KOG3754">
    <property type="taxonomic scope" value="Eukaryota"/>
</dbReference>
<evidence type="ECO:0000256" key="5">
    <source>
        <dbReference type="ARBA" id="ARBA00022840"/>
    </source>
</evidence>
<organism evidence="7 8">
    <name type="scientific">Galdieria sulphuraria</name>
    <name type="common">Red alga</name>
    <dbReference type="NCBI Taxonomy" id="130081"/>
    <lineage>
        <taxon>Eukaryota</taxon>
        <taxon>Rhodophyta</taxon>
        <taxon>Bangiophyceae</taxon>
        <taxon>Galdieriales</taxon>
        <taxon>Galdieriaceae</taxon>
        <taxon>Galdieria</taxon>
    </lineage>
</organism>